<dbReference type="EMBL" id="JBEQCT010000002">
    <property type="protein sequence ID" value="MFM2484479.1"/>
    <property type="molecule type" value="Genomic_DNA"/>
</dbReference>
<feature type="transmembrane region" description="Helical" evidence="1">
    <location>
        <begin position="127"/>
        <end position="146"/>
    </location>
</feature>
<keyword evidence="1" id="KW-1133">Transmembrane helix</keyword>
<keyword evidence="1" id="KW-0472">Membrane</keyword>
<feature type="transmembrane region" description="Helical" evidence="1">
    <location>
        <begin position="69"/>
        <end position="90"/>
    </location>
</feature>
<feature type="transmembrane region" description="Helical" evidence="1">
    <location>
        <begin position="27"/>
        <end position="48"/>
    </location>
</feature>
<dbReference type="InterPro" id="IPR025671">
    <property type="entry name" value="HXXEE"/>
</dbReference>
<organism evidence="2 3">
    <name type="scientific">Celerinatantimonas yamalensis</name>
    <dbReference type="NCBI Taxonomy" id="559956"/>
    <lineage>
        <taxon>Bacteria</taxon>
        <taxon>Pseudomonadati</taxon>
        <taxon>Pseudomonadota</taxon>
        <taxon>Gammaproteobacteria</taxon>
        <taxon>Celerinatantimonadaceae</taxon>
        <taxon>Celerinatantimonas</taxon>
    </lineage>
</organism>
<name>A0ABW9G516_9GAMM</name>
<protein>
    <submittedName>
        <fullName evidence="2">HXXEE domain-containing protein</fullName>
    </submittedName>
</protein>
<dbReference type="Proteomes" id="UP001629953">
    <property type="component" value="Unassembled WGS sequence"/>
</dbReference>
<dbReference type="RefSeq" id="WP_408622657.1">
    <property type="nucleotide sequence ID" value="NZ_JBEQCT010000002.1"/>
</dbReference>
<evidence type="ECO:0000256" key="1">
    <source>
        <dbReference type="SAM" id="Phobius"/>
    </source>
</evidence>
<gene>
    <name evidence="2" type="ORF">ABUE30_05265</name>
</gene>
<sequence length="176" mass="19748">MTATLWPETLAWGQSMVMSLQDLSVNVAQLSLLLAIAAMLHVIEEFVFPGRFIQWYNLFMPAKTKGRDPSFLVFINTLMMFLLLFAMHLGNTNGGASLWVGIAIFLVINGLFHLYGVIKLYRYSPGVVTGLLLYIPLAIVGMKALYHQRLVSMTYIGTFFLIAIVYHILSARAQGR</sequence>
<comment type="caution">
    <text evidence="2">The sequence shown here is derived from an EMBL/GenBank/DDBJ whole genome shotgun (WGS) entry which is preliminary data.</text>
</comment>
<feature type="transmembrane region" description="Helical" evidence="1">
    <location>
        <begin position="152"/>
        <end position="169"/>
    </location>
</feature>
<keyword evidence="3" id="KW-1185">Reference proteome</keyword>
<accession>A0ABW9G516</accession>
<evidence type="ECO:0000313" key="3">
    <source>
        <dbReference type="Proteomes" id="UP001629953"/>
    </source>
</evidence>
<feature type="transmembrane region" description="Helical" evidence="1">
    <location>
        <begin position="96"/>
        <end position="115"/>
    </location>
</feature>
<dbReference type="Pfam" id="PF13787">
    <property type="entry name" value="HXXEE"/>
    <property type="match status" value="1"/>
</dbReference>
<reference evidence="2 3" key="1">
    <citation type="journal article" date="2013" name="Int. J. Syst. Evol. Microbiol.">
        <title>Celerinatantimonas yamalensis sp. nov., a cold-adapted diazotrophic bacterium from a cold permafrost brine.</title>
        <authorList>
            <person name="Shcherbakova V."/>
            <person name="Chuvilskaya N."/>
            <person name="Rivkina E."/>
            <person name="Demidov N."/>
            <person name="Uchaeva V."/>
            <person name="Suetin S."/>
            <person name="Suzina N."/>
            <person name="Gilichinsky D."/>
        </authorList>
    </citation>
    <scope>NUCLEOTIDE SEQUENCE [LARGE SCALE GENOMIC DNA]</scope>
    <source>
        <strain evidence="2 3">C7</strain>
    </source>
</reference>
<keyword evidence="1" id="KW-0812">Transmembrane</keyword>
<proteinExistence type="predicted"/>
<evidence type="ECO:0000313" key="2">
    <source>
        <dbReference type="EMBL" id="MFM2484479.1"/>
    </source>
</evidence>